<accession>A0A1H8M772</accession>
<evidence type="ECO:0000313" key="5">
    <source>
        <dbReference type="Proteomes" id="UP000199493"/>
    </source>
</evidence>
<dbReference type="GeneID" id="97277363"/>
<name>A0A1N6CQK1_9GAMM</name>
<evidence type="ECO:0000313" key="2">
    <source>
        <dbReference type="EMBL" id="SEO13237.1"/>
    </source>
</evidence>
<evidence type="ECO:0000313" key="3">
    <source>
        <dbReference type="EMBL" id="SIN60776.1"/>
    </source>
</evidence>
<dbReference type="EMBL" id="FSQX01000001">
    <property type="protein sequence ID" value="SIN60776.1"/>
    <property type="molecule type" value="Genomic_DNA"/>
</dbReference>
<gene>
    <name evidence="2" type="ORF">SAMN04490369_104719</name>
    <name evidence="3" type="ORF">SAMN05878438_0263</name>
</gene>
<reference evidence="2 5" key="1">
    <citation type="submission" date="2016-10" db="EMBL/GenBank/DDBJ databases">
        <authorList>
            <person name="de Groot N.N."/>
        </authorList>
    </citation>
    <scope>NUCLEOTIDE SEQUENCE [LARGE SCALE GENOMIC DNA]</scope>
    <source>
        <strain evidence="2 5">558</strain>
    </source>
</reference>
<dbReference type="RefSeq" id="WP_062362334.1">
    <property type="nucleotide sequence ID" value="NZ_BJOI01000038.1"/>
</dbReference>
<dbReference type="Pfam" id="PF23947">
    <property type="entry name" value="DUF7281"/>
    <property type="match status" value="1"/>
</dbReference>
<evidence type="ECO:0000313" key="4">
    <source>
        <dbReference type="Proteomes" id="UP000185024"/>
    </source>
</evidence>
<dbReference type="InterPro" id="IPR055705">
    <property type="entry name" value="DUF7281"/>
</dbReference>
<sequence>MNLPSRARNGLNGVARELLRQPTVEKPRRQWVDDVVVWCRQHDIDLATRINSKALRFDTALLAQINDVLDSARLAPLGCSLSGLTSSAQAKEGMEEDKATRESPRAWRILLSLPPQPTPGLASEPRCSRDVDVRHLTLGAFGALVQVENLDSFYTFNPNISALSGYAQPLIAYRGDSHYGGGFAHLAEVWRKTRRPHLYAGDFDAKGVTLALDSGATHLLLPDMAWLSQYATPLHQPAGQLPYQRRLRQLHVSLPPQHPLRPYLTLLEKQRGLKQQWFEGELVAVGVG</sequence>
<organism evidence="3 4">
    <name type="scientific">Vreelandella aquamarina</name>
    <dbReference type="NCBI Taxonomy" id="77097"/>
    <lineage>
        <taxon>Bacteria</taxon>
        <taxon>Pseudomonadati</taxon>
        <taxon>Pseudomonadota</taxon>
        <taxon>Gammaproteobacteria</taxon>
        <taxon>Oceanospirillales</taxon>
        <taxon>Halomonadaceae</taxon>
        <taxon>Vreelandella</taxon>
    </lineage>
</organism>
<dbReference type="AlphaFoldDB" id="A0A1N6CQK1"/>
<dbReference type="Proteomes" id="UP000185024">
    <property type="component" value="Unassembled WGS sequence"/>
</dbReference>
<protein>
    <recommendedName>
        <fullName evidence="1">DUF7281 domain-containing protein</fullName>
    </recommendedName>
</protein>
<dbReference type="GO" id="GO:0006508">
    <property type="term" value="P:proteolysis"/>
    <property type="evidence" value="ECO:0007669"/>
    <property type="project" value="InterPro"/>
</dbReference>
<dbReference type="PROSITE" id="PS00141">
    <property type="entry name" value="ASP_PROTEASE"/>
    <property type="match status" value="1"/>
</dbReference>
<accession>A0A1N6CQK1</accession>
<proteinExistence type="predicted"/>
<reference evidence="3 4" key="2">
    <citation type="submission" date="2016-11" db="EMBL/GenBank/DDBJ databases">
        <authorList>
            <person name="Jaros S."/>
            <person name="Januszkiewicz K."/>
            <person name="Wedrychowicz H."/>
        </authorList>
    </citation>
    <scope>NUCLEOTIDE SEQUENCE [LARGE SCALE GENOMIC DNA]</scope>
    <source>
        <strain evidence="3 4">ACAM 239</strain>
    </source>
</reference>
<dbReference type="STRING" id="77097.SAMN04490369_104719"/>
<evidence type="ECO:0000259" key="1">
    <source>
        <dbReference type="Pfam" id="PF23947"/>
    </source>
</evidence>
<dbReference type="Proteomes" id="UP000199493">
    <property type="component" value="Unassembled WGS sequence"/>
</dbReference>
<feature type="domain" description="DUF7281" evidence="1">
    <location>
        <begin position="124"/>
        <end position="226"/>
    </location>
</feature>
<dbReference type="EMBL" id="FODB01000047">
    <property type="protein sequence ID" value="SEO13237.1"/>
    <property type="molecule type" value="Genomic_DNA"/>
</dbReference>
<dbReference type="InterPro" id="IPR001969">
    <property type="entry name" value="Aspartic_peptidase_AS"/>
</dbReference>
<dbReference type="GO" id="GO:0004190">
    <property type="term" value="F:aspartic-type endopeptidase activity"/>
    <property type="evidence" value="ECO:0007669"/>
    <property type="project" value="InterPro"/>
</dbReference>